<feature type="signal peptide" evidence="1">
    <location>
        <begin position="1"/>
        <end position="19"/>
    </location>
</feature>
<dbReference type="InterPro" id="IPR050490">
    <property type="entry name" value="Bact_solute-bd_prot1"/>
</dbReference>
<dbReference type="AlphaFoldDB" id="A0AA45HJB4"/>
<reference evidence="2 3" key="1">
    <citation type="submission" date="2018-05" db="EMBL/GenBank/DDBJ databases">
        <title>Genomic Encyclopedia of Type Strains, Phase IV (KMG-IV): sequencing the most valuable type-strain genomes for metagenomic binning, comparative biology and taxonomic classification.</title>
        <authorList>
            <person name="Goeker M."/>
        </authorList>
    </citation>
    <scope>NUCLEOTIDE SEQUENCE [LARGE SCALE GENOMIC DNA]</scope>
    <source>
        <strain evidence="2 3">DSM 24906</strain>
    </source>
</reference>
<evidence type="ECO:0000256" key="1">
    <source>
        <dbReference type="SAM" id="SignalP"/>
    </source>
</evidence>
<organism evidence="2 3">
    <name type="scientific">Oceanotoga teriensis</name>
    <dbReference type="NCBI Taxonomy" id="515440"/>
    <lineage>
        <taxon>Bacteria</taxon>
        <taxon>Thermotogati</taxon>
        <taxon>Thermotogota</taxon>
        <taxon>Thermotogae</taxon>
        <taxon>Petrotogales</taxon>
        <taxon>Petrotogaceae</taxon>
        <taxon>Oceanotoga</taxon>
    </lineage>
</organism>
<comment type="caution">
    <text evidence="2">The sequence shown here is derived from an EMBL/GenBank/DDBJ whole genome shotgun (WGS) entry which is preliminary data.</text>
</comment>
<dbReference type="Gene3D" id="3.40.190.10">
    <property type="entry name" value="Periplasmic binding protein-like II"/>
    <property type="match status" value="1"/>
</dbReference>
<keyword evidence="3" id="KW-1185">Reference proteome</keyword>
<dbReference type="Pfam" id="PF01547">
    <property type="entry name" value="SBP_bac_1"/>
    <property type="match status" value="1"/>
</dbReference>
<dbReference type="PANTHER" id="PTHR43649:SF12">
    <property type="entry name" value="DIACETYLCHITOBIOSE BINDING PROTEIN DASA"/>
    <property type="match status" value="1"/>
</dbReference>
<keyword evidence="1" id="KW-0732">Signal</keyword>
<sequence length="412" mass="46736">MKKILTVFLAITLMSIAFSKTTLVHWMHHSPKRAEIIYEMSEEFMKENPDVEIVIQSIPYSEYKTKLLAAIAAGSGPDVAQIPAEAIEEFYNYQIIQPFPEDIVSSKEMLEKNIEPAVKNLIIDDEVYGLPTDIQTIVLFYNPYLFEKAGLDPDKAPEDWNELIDFAKKTTVWENDKMIESGWGIAGYHPVLESFMRSAGATFWADGDKKQIKLEQAQIDTYEFFRKAIEEDKVYTPKFGSRWTGFRQIKEAMVFGHGAMVGSFKVGGHPDLIFKTAPIPKNPTTGKRITSLTSWSLVIMDDCQESEAAAKWLKFITSEDSQKLWLEQTGELPSLKSVINDPKYKNDELFGPILDSLSYAEPTFSKGWANPAGMMREVGYNEILNKGVPVKEAAEKVVEQINIYLDETFSQF</sequence>
<name>A0AA45HJB4_9BACT</name>
<dbReference type="InterPro" id="IPR006059">
    <property type="entry name" value="SBP"/>
</dbReference>
<dbReference type="EMBL" id="QGGI01000004">
    <property type="protein sequence ID" value="PWJ95622.1"/>
    <property type="molecule type" value="Genomic_DNA"/>
</dbReference>
<dbReference type="PANTHER" id="PTHR43649">
    <property type="entry name" value="ARABINOSE-BINDING PROTEIN-RELATED"/>
    <property type="match status" value="1"/>
</dbReference>
<proteinExistence type="predicted"/>
<accession>A0AA45HJB4</accession>
<evidence type="ECO:0000313" key="2">
    <source>
        <dbReference type="EMBL" id="PWJ95622.1"/>
    </source>
</evidence>
<evidence type="ECO:0000313" key="3">
    <source>
        <dbReference type="Proteomes" id="UP000245921"/>
    </source>
</evidence>
<protein>
    <submittedName>
        <fullName evidence="2">Carbohydrate ABC transporter substrate-binding protein (CUT1 family)</fullName>
    </submittedName>
</protein>
<dbReference type="RefSeq" id="WP_109604161.1">
    <property type="nucleotide sequence ID" value="NZ_JAMHJO010000014.1"/>
</dbReference>
<dbReference type="Proteomes" id="UP000245921">
    <property type="component" value="Unassembled WGS sequence"/>
</dbReference>
<gene>
    <name evidence="2" type="ORF">C7380_10436</name>
</gene>
<feature type="chain" id="PRO_5041303720" evidence="1">
    <location>
        <begin position="20"/>
        <end position="412"/>
    </location>
</feature>
<dbReference type="SUPFAM" id="SSF53850">
    <property type="entry name" value="Periplasmic binding protein-like II"/>
    <property type="match status" value="1"/>
</dbReference>